<sequence length="67" mass="7203">MAPAHPLAHFRFPAFWLSATSSFLPGPDLVCWGGESCVPLSHGWGGKVANSVHTAIAQHAGYQHQQH</sequence>
<evidence type="ECO:0008006" key="3">
    <source>
        <dbReference type="Google" id="ProtNLM"/>
    </source>
</evidence>
<dbReference type="AlphaFoldDB" id="A0A0E9TEG3"/>
<reference evidence="2" key="1">
    <citation type="submission" date="2014-11" db="EMBL/GenBank/DDBJ databases">
        <authorList>
            <person name="Amaro Gonzalez C."/>
        </authorList>
    </citation>
    <scope>NUCLEOTIDE SEQUENCE</scope>
</reference>
<evidence type="ECO:0000313" key="2">
    <source>
        <dbReference type="EMBL" id="JAH51133.1"/>
    </source>
</evidence>
<organism evidence="2">
    <name type="scientific">Anguilla anguilla</name>
    <name type="common">European freshwater eel</name>
    <name type="synonym">Muraena anguilla</name>
    <dbReference type="NCBI Taxonomy" id="7936"/>
    <lineage>
        <taxon>Eukaryota</taxon>
        <taxon>Metazoa</taxon>
        <taxon>Chordata</taxon>
        <taxon>Craniata</taxon>
        <taxon>Vertebrata</taxon>
        <taxon>Euteleostomi</taxon>
        <taxon>Actinopterygii</taxon>
        <taxon>Neopterygii</taxon>
        <taxon>Teleostei</taxon>
        <taxon>Anguilliformes</taxon>
        <taxon>Anguillidae</taxon>
        <taxon>Anguilla</taxon>
    </lineage>
</organism>
<reference evidence="2" key="2">
    <citation type="journal article" date="2015" name="Fish Shellfish Immunol.">
        <title>Early steps in the European eel (Anguilla anguilla)-Vibrio vulnificus interaction in the gills: Role of the RtxA13 toxin.</title>
        <authorList>
            <person name="Callol A."/>
            <person name="Pajuelo D."/>
            <person name="Ebbesson L."/>
            <person name="Teles M."/>
            <person name="MacKenzie S."/>
            <person name="Amaro C."/>
        </authorList>
    </citation>
    <scope>NUCLEOTIDE SEQUENCE</scope>
</reference>
<feature type="chain" id="PRO_5002432631" description="Secreted protein" evidence="1">
    <location>
        <begin position="23"/>
        <end position="67"/>
    </location>
</feature>
<evidence type="ECO:0000256" key="1">
    <source>
        <dbReference type="SAM" id="SignalP"/>
    </source>
</evidence>
<dbReference type="EMBL" id="GBXM01057444">
    <property type="protein sequence ID" value="JAH51133.1"/>
    <property type="molecule type" value="Transcribed_RNA"/>
</dbReference>
<proteinExistence type="predicted"/>
<feature type="signal peptide" evidence="1">
    <location>
        <begin position="1"/>
        <end position="22"/>
    </location>
</feature>
<accession>A0A0E9TEG3</accession>
<keyword evidence="1" id="KW-0732">Signal</keyword>
<protein>
    <recommendedName>
        <fullName evidence="3">Secreted protein</fullName>
    </recommendedName>
</protein>
<name>A0A0E9TEG3_ANGAN</name>